<dbReference type="InterPro" id="IPR050231">
    <property type="entry name" value="Iron_ascorbate_oxido_reductase"/>
</dbReference>
<dbReference type="GO" id="GO:0046872">
    <property type="term" value="F:metal ion binding"/>
    <property type="evidence" value="ECO:0007669"/>
    <property type="project" value="UniProtKB-KW"/>
</dbReference>
<organism evidence="3 4">
    <name type="scientific">Plasmodiophora brassicae</name>
    <name type="common">Clubroot disease agent</name>
    <dbReference type="NCBI Taxonomy" id="37360"/>
    <lineage>
        <taxon>Eukaryota</taxon>
        <taxon>Sar</taxon>
        <taxon>Rhizaria</taxon>
        <taxon>Endomyxa</taxon>
        <taxon>Phytomyxea</taxon>
        <taxon>Plasmodiophorida</taxon>
        <taxon>Plasmodiophoridae</taxon>
        <taxon>Plasmodiophora</taxon>
    </lineage>
</organism>
<evidence type="ECO:0000313" key="3">
    <source>
        <dbReference type="EMBL" id="SPQ98620.1"/>
    </source>
</evidence>
<dbReference type="Pfam" id="PF03171">
    <property type="entry name" value="2OG-FeII_Oxy"/>
    <property type="match status" value="1"/>
</dbReference>
<keyword evidence="1" id="KW-0479">Metal-binding</keyword>
<dbReference type="Proteomes" id="UP000290189">
    <property type="component" value="Unassembled WGS sequence"/>
</dbReference>
<proteinExistence type="inferred from homology"/>
<geneLocation type="mitochondrion" evidence="3"/>
<sequence>MLRAALSRGGRRGLSSRAADFTEVPIVDVSALTAAGGSDDDKARAAGAIDDALRRVGFMYVVGHGVDEDLCDDVVLASREFFAKEKCVKNRISIKHQDPPVRGWQRIADNVTGGKPDWHEAIDFYRELPQGHRLLKMNDALLHSSNQWPAQPPRFRTLFETYVERMLKLGGSIMEGIARASKLPPDYFSKYYDESFWVLRTIYYHATDEIHHLKKDGEFGCGEHTDYGCLTFVNCDEVTGALQVKNRQGVWVAADPVPGAFIVNVGDMLNHWTNGAYKSTPHRVNNVGGCGRVSVPFFFEPNYDARIKPLEAFGAKDGFEVTFGEHLSKRVLSNFRYSPNVATDNMSRDDVMRSALFVLIISARFYSVYSVQLPRVSWERIEIRLVEVGMTCLTATAIAIGSSLSELAQAKIANVALWIKDADIACAFMIPILTAFLFFGSRVVLMLLSESLSEVPNDIRSNGSRSFSGLVVCKGLRRSNDGHR</sequence>
<evidence type="ECO:0000256" key="1">
    <source>
        <dbReference type="RuleBase" id="RU003682"/>
    </source>
</evidence>
<dbReference type="AlphaFoldDB" id="A0A3P3YF70"/>
<name>A0A3P3YF70_PLABS</name>
<protein>
    <recommendedName>
        <fullName evidence="2">Fe2OG dioxygenase domain-containing protein</fullName>
    </recommendedName>
</protein>
<dbReference type="Gene3D" id="2.60.120.330">
    <property type="entry name" value="B-lactam Antibiotic, Isopenicillin N Synthase, Chain"/>
    <property type="match status" value="1"/>
</dbReference>
<accession>A0A3P3YF70</accession>
<dbReference type="Pfam" id="PF14226">
    <property type="entry name" value="DIOX_N"/>
    <property type="match status" value="1"/>
</dbReference>
<evidence type="ECO:0000313" key="4">
    <source>
        <dbReference type="Proteomes" id="UP000290189"/>
    </source>
</evidence>
<feature type="domain" description="Fe2OG dioxygenase" evidence="2">
    <location>
        <begin position="194"/>
        <end position="301"/>
    </location>
</feature>
<keyword evidence="1" id="KW-0408">Iron</keyword>
<gene>
    <name evidence="3" type="ORF">PLBR_LOCUS5835</name>
</gene>
<dbReference type="PROSITE" id="PS51471">
    <property type="entry name" value="FE2OG_OXY"/>
    <property type="match status" value="1"/>
</dbReference>
<comment type="similarity">
    <text evidence="1">Belongs to the iron/ascorbate-dependent oxidoreductase family.</text>
</comment>
<keyword evidence="1" id="KW-0560">Oxidoreductase</keyword>
<dbReference type="PRINTS" id="PR00682">
    <property type="entry name" value="IPNSYNTHASE"/>
</dbReference>
<evidence type="ECO:0000259" key="2">
    <source>
        <dbReference type="PROSITE" id="PS51471"/>
    </source>
</evidence>
<keyword evidence="3" id="KW-0496">Mitochondrion</keyword>
<dbReference type="SUPFAM" id="SSF51197">
    <property type="entry name" value="Clavaminate synthase-like"/>
    <property type="match status" value="1"/>
</dbReference>
<dbReference type="InterPro" id="IPR026992">
    <property type="entry name" value="DIOX_N"/>
</dbReference>
<dbReference type="InterPro" id="IPR027443">
    <property type="entry name" value="IPNS-like_sf"/>
</dbReference>
<dbReference type="InterPro" id="IPR044861">
    <property type="entry name" value="IPNS-like_FE2OG_OXY"/>
</dbReference>
<dbReference type="EMBL" id="OVEO01000010">
    <property type="protein sequence ID" value="SPQ98620.1"/>
    <property type="molecule type" value="Genomic_DNA"/>
</dbReference>
<dbReference type="InterPro" id="IPR005123">
    <property type="entry name" value="Oxoglu/Fe-dep_dioxygenase_dom"/>
</dbReference>
<reference evidence="3 4" key="1">
    <citation type="submission" date="2018-03" db="EMBL/GenBank/DDBJ databases">
        <authorList>
            <person name="Fogelqvist J."/>
        </authorList>
    </citation>
    <scope>NUCLEOTIDE SEQUENCE [LARGE SCALE GENOMIC DNA]</scope>
</reference>
<dbReference type="GO" id="GO:0016491">
    <property type="term" value="F:oxidoreductase activity"/>
    <property type="evidence" value="ECO:0007669"/>
    <property type="project" value="UniProtKB-KW"/>
</dbReference>
<dbReference type="PANTHER" id="PTHR47990">
    <property type="entry name" value="2-OXOGLUTARATE (2OG) AND FE(II)-DEPENDENT OXYGENASE SUPERFAMILY PROTEIN-RELATED"/>
    <property type="match status" value="1"/>
</dbReference>